<dbReference type="OMA" id="MEHAFFA"/>
<evidence type="ECO:0000259" key="2">
    <source>
        <dbReference type="Pfam" id="PF07762"/>
    </source>
</evidence>
<reference evidence="3" key="3">
    <citation type="submission" date="2022-01" db="UniProtKB">
        <authorList>
            <consortium name="EnsemblPlants"/>
        </authorList>
    </citation>
    <scope>IDENTIFICATION</scope>
    <source>
        <strain evidence="3">subsp. vulgare</strain>
    </source>
</reference>
<dbReference type="Gramene" id="HORVU.MOREX.r2.1HG0058300.1">
    <property type="protein sequence ID" value="HORVU.MOREX.r2.1HG0058300.1"/>
    <property type="gene ID" value="HORVU.MOREX.r2.1HG0058300"/>
</dbReference>
<dbReference type="PANTHER" id="PTHR33086">
    <property type="entry name" value="OS05G0468200 PROTEIN-RELATED"/>
    <property type="match status" value="1"/>
</dbReference>
<reference evidence="3" key="2">
    <citation type="submission" date="2020-10" db="EMBL/GenBank/DDBJ databases">
        <authorList>
            <person name="Scholz U."/>
            <person name="Mascher M."/>
            <person name="Fiebig A."/>
        </authorList>
    </citation>
    <scope>NUCLEOTIDE SEQUENCE [LARGE SCALE GENOMIC DNA]</scope>
    <source>
        <strain evidence="3">cv. Morex</strain>
    </source>
</reference>
<feature type="domain" description="DUF1618" evidence="2">
    <location>
        <begin position="277"/>
        <end position="375"/>
    </location>
</feature>
<evidence type="ECO:0000313" key="3">
    <source>
        <dbReference type="EnsemblPlants" id="HORVU.MOREX.r3.1HG0072270.1"/>
    </source>
</evidence>
<evidence type="ECO:0000313" key="4">
    <source>
        <dbReference type="Proteomes" id="UP000011116"/>
    </source>
</evidence>
<evidence type="ECO:0000256" key="1">
    <source>
        <dbReference type="SAM" id="MobiDB-lite"/>
    </source>
</evidence>
<organism evidence="3 4">
    <name type="scientific">Hordeum vulgare subsp. vulgare</name>
    <name type="common">Domesticated barley</name>
    <dbReference type="NCBI Taxonomy" id="112509"/>
    <lineage>
        <taxon>Eukaryota</taxon>
        <taxon>Viridiplantae</taxon>
        <taxon>Streptophyta</taxon>
        <taxon>Embryophyta</taxon>
        <taxon>Tracheophyta</taxon>
        <taxon>Spermatophyta</taxon>
        <taxon>Magnoliopsida</taxon>
        <taxon>Liliopsida</taxon>
        <taxon>Poales</taxon>
        <taxon>Poaceae</taxon>
        <taxon>BOP clade</taxon>
        <taxon>Pooideae</taxon>
        <taxon>Triticodae</taxon>
        <taxon>Triticeae</taxon>
        <taxon>Hordeinae</taxon>
        <taxon>Hordeum</taxon>
    </lineage>
</organism>
<proteinExistence type="predicted"/>
<sequence>MTPPCAHPSSASLSDSAHHLSGTKPSPPSLAKSTTADSSGEMLLPLPLRRLSGPLRRSLSTAASRPAWAMVYRISTVEESARGASLSLVPPPLPSRVTIPKRTFALDQLPAADRRFINVFGSSVLAASGDGLLLLDAYKNRANAFEMFEGQVPTAAPFEVLDQIYERCCCSGPMRLARFVCNPVTGEMVRIPDFDGVEETYTASTGLLTQPDIAHGPPKRYAAAQLSTVDGGRRFLLRRLSSETGKWDELVLPSPLPPGRRMHMNHEVLDFGGRLWWVDVSWGAVNVDPFSDRPVLCPVELPAASMLPTQQSKTEMWQLLLHRRMGVSDGNLRFVEVSEKEPFRIKSFKLDDESGRWTLEHHVLWRTLYSDPKATPLIAAIDPLDADLLHLTVLVGKASCLSVDLTVPVGKALCLSVDMLSKRPNESTALGGGVHPSKCTSSFVLPCVLPSFLGSSSIPGKNDLSKNKTLADVLVRSGKQPKV</sequence>
<accession>A0A8I6WL77</accession>
<dbReference type="EnsemblPlants" id="HORVU.MOREX.r3.1HG0072270.1">
    <property type="protein sequence ID" value="HORVU.MOREX.r3.1HG0072270.1"/>
    <property type="gene ID" value="HORVU.MOREX.r3.1HG0072270"/>
</dbReference>
<dbReference type="Proteomes" id="UP000011116">
    <property type="component" value="Chromosome 1H"/>
</dbReference>
<dbReference type="Gramene" id="HORVU.MOREX.r3.1HG0072270.1">
    <property type="protein sequence ID" value="HORVU.MOREX.r3.1HG0072270.1"/>
    <property type="gene ID" value="HORVU.MOREX.r3.1HG0072270"/>
</dbReference>
<reference evidence="4" key="1">
    <citation type="journal article" date="2012" name="Nature">
        <title>A physical, genetic and functional sequence assembly of the barley genome.</title>
        <authorList>
            <consortium name="The International Barley Genome Sequencing Consortium"/>
            <person name="Mayer K.F."/>
            <person name="Waugh R."/>
            <person name="Brown J.W."/>
            <person name="Schulman A."/>
            <person name="Langridge P."/>
            <person name="Platzer M."/>
            <person name="Fincher G.B."/>
            <person name="Muehlbauer G.J."/>
            <person name="Sato K."/>
            <person name="Close T.J."/>
            <person name="Wise R.P."/>
            <person name="Stein N."/>
        </authorList>
    </citation>
    <scope>NUCLEOTIDE SEQUENCE [LARGE SCALE GENOMIC DNA]</scope>
    <source>
        <strain evidence="4">cv. Morex</strain>
    </source>
</reference>
<dbReference type="PANTHER" id="PTHR33086:SF5">
    <property type="entry name" value="OS05G0468400 PROTEIN"/>
    <property type="match status" value="1"/>
</dbReference>
<feature type="region of interest" description="Disordered" evidence="1">
    <location>
        <begin position="1"/>
        <end position="38"/>
    </location>
</feature>
<dbReference type="AlphaFoldDB" id="A0A8I6WL77"/>
<keyword evidence="4" id="KW-1185">Reference proteome</keyword>
<name>A0A8I6WL77_HORVV</name>
<protein>
    <recommendedName>
        <fullName evidence="2">DUF1618 domain-containing protein</fullName>
    </recommendedName>
</protein>
<dbReference type="Pfam" id="PF07762">
    <property type="entry name" value="DUF1618"/>
    <property type="match status" value="1"/>
</dbReference>
<dbReference type="InterPro" id="IPR011676">
    <property type="entry name" value="DUF1618"/>
</dbReference>